<keyword evidence="1" id="KW-0175">Coiled coil</keyword>
<organism evidence="3 4">
    <name type="scientific">Paracoccus alcaliphilus</name>
    <dbReference type="NCBI Taxonomy" id="34002"/>
    <lineage>
        <taxon>Bacteria</taxon>
        <taxon>Pseudomonadati</taxon>
        <taxon>Pseudomonadota</taxon>
        <taxon>Alphaproteobacteria</taxon>
        <taxon>Rhodobacterales</taxon>
        <taxon>Paracoccaceae</taxon>
        <taxon>Paracoccus</taxon>
    </lineage>
</organism>
<dbReference type="STRING" id="34002.SAMN04489859_1001116"/>
<feature type="region of interest" description="Disordered" evidence="2">
    <location>
        <begin position="125"/>
        <end position="154"/>
    </location>
</feature>
<reference evidence="3 4" key="1">
    <citation type="submission" date="2016-10" db="EMBL/GenBank/DDBJ databases">
        <authorList>
            <person name="de Groot N.N."/>
        </authorList>
    </citation>
    <scope>NUCLEOTIDE SEQUENCE [LARGE SCALE GENOMIC DNA]</scope>
    <source>
        <strain evidence="3 4">DSM 8512</strain>
    </source>
</reference>
<protein>
    <submittedName>
        <fullName evidence="3">Uncharacterized protein</fullName>
    </submittedName>
</protein>
<dbReference type="Proteomes" id="UP000199054">
    <property type="component" value="Unassembled WGS sequence"/>
</dbReference>
<name>A0A1H8DZX2_9RHOB</name>
<dbReference type="RefSeq" id="WP_211657179.1">
    <property type="nucleotide sequence ID" value="NZ_CP067124.1"/>
</dbReference>
<accession>A0A1H8DZX2</accession>
<feature type="coiled-coil region" evidence="1">
    <location>
        <begin position="40"/>
        <end position="67"/>
    </location>
</feature>
<sequence>MSDISVSERRLSAALDRIDRILEAGGGRRAAEGGPAPDELTAVQERLDAANDQIAALARANDALTNANRALIDGEDVGEDGVRRALEAEISALRAARGAEITQLGELMAELERYLGNAGSAAPVTPEVIGDAGGLPEADDDAGAETGDAQEEGR</sequence>
<gene>
    <name evidence="3" type="ORF">SAMN04489859_1001116</name>
</gene>
<evidence type="ECO:0000256" key="1">
    <source>
        <dbReference type="SAM" id="Coils"/>
    </source>
</evidence>
<proteinExistence type="predicted"/>
<dbReference type="AlphaFoldDB" id="A0A1H8DZX2"/>
<evidence type="ECO:0000313" key="4">
    <source>
        <dbReference type="Proteomes" id="UP000199054"/>
    </source>
</evidence>
<evidence type="ECO:0000256" key="2">
    <source>
        <dbReference type="SAM" id="MobiDB-lite"/>
    </source>
</evidence>
<keyword evidence="4" id="KW-1185">Reference proteome</keyword>
<evidence type="ECO:0000313" key="3">
    <source>
        <dbReference type="EMBL" id="SEN12725.1"/>
    </source>
</evidence>
<dbReference type="EMBL" id="FODE01000001">
    <property type="protein sequence ID" value="SEN12725.1"/>
    <property type="molecule type" value="Genomic_DNA"/>
</dbReference>